<name>A0A078FL50_BRANA</name>
<dbReference type="Proteomes" id="UP000028999">
    <property type="component" value="Unassembled WGS sequence"/>
</dbReference>
<evidence type="ECO:0000313" key="2">
    <source>
        <dbReference type="EMBL" id="CDY12913.1"/>
    </source>
</evidence>
<dbReference type="EMBL" id="LK032028">
    <property type="protein sequence ID" value="CDY12913.1"/>
    <property type="molecule type" value="Genomic_DNA"/>
</dbReference>
<sequence>MKREGRQHGVVRTLMILPSELNPRPAKLFVNRFDSPPAFGVFAKVSSKPTNHSKFTGRCERSKCSDCHASPAKKSANKSKGRRKEQAMASWTEDKLHCLVRSDLSGEDYEALVVSSSISGETTKMVCDKCEKKLSKVIVPDKWKDGARNVTEGGGRKINENKLLSKKNRWTPYGTATTKCTICKQQVHQDGKYCHTCAYSKGVCAMCGKQVLDTKMYKQSNV</sequence>
<gene>
    <name evidence="2" type="primary">BnaA09g13610D</name>
    <name evidence="2" type="ORF">GSBRNA2T00070584001</name>
</gene>
<dbReference type="Pfam" id="PF10235">
    <property type="entry name" value="Cript"/>
    <property type="match status" value="1"/>
</dbReference>
<organism evidence="2 3">
    <name type="scientific">Brassica napus</name>
    <name type="common">Rape</name>
    <dbReference type="NCBI Taxonomy" id="3708"/>
    <lineage>
        <taxon>Eukaryota</taxon>
        <taxon>Viridiplantae</taxon>
        <taxon>Streptophyta</taxon>
        <taxon>Embryophyta</taxon>
        <taxon>Tracheophyta</taxon>
        <taxon>Spermatophyta</taxon>
        <taxon>Magnoliopsida</taxon>
        <taxon>eudicotyledons</taxon>
        <taxon>Gunneridae</taxon>
        <taxon>Pentapetalae</taxon>
        <taxon>rosids</taxon>
        <taxon>malvids</taxon>
        <taxon>Brassicales</taxon>
        <taxon>Brassicaceae</taxon>
        <taxon>Brassiceae</taxon>
        <taxon>Brassica</taxon>
    </lineage>
</organism>
<dbReference type="InterPro" id="IPR019367">
    <property type="entry name" value="PDZ-binding_CRIPT"/>
</dbReference>
<protein>
    <submittedName>
        <fullName evidence="2">BnaA09g13610D protein</fullName>
    </submittedName>
</protein>
<keyword evidence="3" id="KW-1185">Reference proteome</keyword>
<dbReference type="AlphaFoldDB" id="A0A078FL50"/>
<proteinExistence type="predicted"/>
<dbReference type="PaxDb" id="3708-A0A078FL50"/>
<evidence type="ECO:0000256" key="1">
    <source>
        <dbReference type="SAM" id="MobiDB-lite"/>
    </source>
</evidence>
<accession>A0A078FL50</accession>
<reference evidence="2 3" key="1">
    <citation type="journal article" date="2014" name="Science">
        <title>Plant genetics. Early allopolyploid evolution in the post-Neolithic Brassica napus oilseed genome.</title>
        <authorList>
            <person name="Chalhoub B."/>
            <person name="Denoeud F."/>
            <person name="Liu S."/>
            <person name="Parkin I.A."/>
            <person name="Tang H."/>
            <person name="Wang X."/>
            <person name="Chiquet J."/>
            <person name="Belcram H."/>
            <person name="Tong C."/>
            <person name="Samans B."/>
            <person name="Correa M."/>
            <person name="Da Silva C."/>
            <person name="Just J."/>
            <person name="Falentin C."/>
            <person name="Koh C.S."/>
            <person name="Le Clainche I."/>
            <person name="Bernard M."/>
            <person name="Bento P."/>
            <person name="Noel B."/>
            <person name="Labadie K."/>
            <person name="Alberti A."/>
            <person name="Charles M."/>
            <person name="Arnaud D."/>
            <person name="Guo H."/>
            <person name="Daviaud C."/>
            <person name="Alamery S."/>
            <person name="Jabbari K."/>
            <person name="Zhao M."/>
            <person name="Edger P.P."/>
            <person name="Chelaifa H."/>
            <person name="Tack D."/>
            <person name="Lassalle G."/>
            <person name="Mestiri I."/>
            <person name="Schnel N."/>
            <person name="Le Paslier M.C."/>
            <person name="Fan G."/>
            <person name="Renault V."/>
            <person name="Bayer P.E."/>
            <person name="Golicz A.A."/>
            <person name="Manoli S."/>
            <person name="Lee T.H."/>
            <person name="Thi V.H."/>
            <person name="Chalabi S."/>
            <person name="Hu Q."/>
            <person name="Fan C."/>
            <person name="Tollenaere R."/>
            <person name="Lu Y."/>
            <person name="Battail C."/>
            <person name="Shen J."/>
            <person name="Sidebottom C.H."/>
            <person name="Wang X."/>
            <person name="Canaguier A."/>
            <person name="Chauveau A."/>
            <person name="Berard A."/>
            <person name="Deniot G."/>
            <person name="Guan M."/>
            <person name="Liu Z."/>
            <person name="Sun F."/>
            <person name="Lim Y.P."/>
            <person name="Lyons E."/>
            <person name="Town C.D."/>
            <person name="Bancroft I."/>
            <person name="Wang X."/>
            <person name="Meng J."/>
            <person name="Ma J."/>
            <person name="Pires J.C."/>
            <person name="King G.J."/>
            <person name="Brunel D."/>
            <person name="Delourme R."/>
            <person name="Renard M."/>
            <person name="Aury J.M."/>
            <person name="Adams K.L."/>
            <person name="Batley J."/>
            <person name="Snowdon R.J."/>
            <person name="Tost J."/>
            <person name="Edwards D."/>
            <person name="Zhou Y."/>
            <person name="Hua W."/>
            <person name="Sharpe A.G."/>
            <person name="Paterson A.H."/>
            <person name="Guan C."/>
            <person name="Wincker P."/>
        </authorList>
    </citation>
    <scope>NUCLEOTIDE SEQUENCE [LARGE SCALE GENOMIC DNA]</scope>
    <source>
        <strain evidence="3">cv. Darmor-bzh</strain>
    </source>
</reference>
<dbReference type="Gramene" id="CDY12913">
    <property type="protein sequence ID" value="CDY12913"/>
    <property type="gene ID" value="GSBRNA2T00070584001"/>
</dbReference>
<dbReference type="SMR" id="A0A078FL50"/>
<evidence type="ECO:0000313" key="3">
    <source>
        <dbReference type="Proteomes" id="UP000028999"/>
    </source>
</evidence>
<dbReference type="STRING" id="3708.A0A078FL50"/>
<dbReference type="PANTHER" id="PTHR34278">
    <property type="entry name" value="PROTEIN THI031, PUTATIVE-RELATED"/>
    <property type="match status" value="1"/>
</dbReference>
<dbReference type="PANTHER" id="PTHR34278:SF9">
    <property type="entry name" value="CYSTEINE-RICH PDZ-BINDING PROTEIN"/>
    <property type="match status" value="1"/>
</dbReference>
<feature type="region of interest" description="Disordered" evidence="1">
    <location>
        <begin position="65"/>
        <end position="87"/>
    </location>
</feature>